<comment type="similarity">
    <text evidence="2">Belongs to the CorA metal ion transporter (MIT) (TC 1.A.35) family.</text>
</comment>
<dbReference type="InterPro" id="IPR045861">
    <property type="entry name" value="CorA_cytoplasmic_dom"/>
</dbReference>
<dbReference type="Gene3D" id="1.20.58.340">
    <property type="entry name" value="Magnesium transport protein CorA, transmembrane region"/>
    <property type="match status" value="2"/>
</dbReference>
<dbReference type="GO" id="GO:0046873">
    <property type="term" value="F:metal ion transmembrane transporter activity"/>
    <property type="evidence" value="ECO:0007669"/>
    <property type="project" value="InterPro"/>
</dbReference>
<dbReference type="PANTHER" id="PTHR47891:SF2">
    <property type="entry name" value="MAGNESIUM AND COBALT TRANSPORTER"/>
    <property type="match status" value="1"/>
</dbReference>
<dbReference type="PANTHER" id="PTHR47891">
    <property type="entry name" value="TRANSPORTER-RELATED"/>
    <property type="match status" value="1"/>
</dbReference>
<evidence type="ECO:0000313" key="7">
    <source>
        <dbReference type="EMBL" id="SUQ24123.1"/>
    </source>
</evidence>
<sequence>MLKYYKIESGRLSVAPNEEAADIVMMGSLSQEQRSILVKEYEITEHTIASAFDSDELSRIEYDDDFTTIVFKKPKNYSAEDNFQFRVESFGIFIFKDWVLLLTDSDIPVMDERKFSKIDSLNTFVLRVLSFAIAHFNEHLKIINRINDDLELRLNTSMENKYLLSMFSLNKGLIYYVSALNSNDTLLRKLQLGRSLNWTEAERELLEDIQIENGQSLQQANIYANILTSMMDARASVINNNVNQLMKNLTIVTISISLPTFFASLFGMNVKLPFGMNGDATVGSPVAFWIIIAICFLSVFVFLAVWMRKK</sequence>
<keyword evidence="5 6" id="KW-0472">Membrane</keyword>
<evidence type="ECO:0000256" key="3">
    <source>
        <dbReference type="ARBA" id="ARBA00022692"/>
    </source>
</evidence>
<dbReference type="AlphaFoldDB" id="A0A380S574"/>
<dbReference type="InterPro" id="IPR045863">
    <property type="entry name" value="CorA_TM1_TM2"/>
</dbReference>
<comment type="subcellular location">
    <subcellularLocation>
        <location evidence="1">Membrane</location>
        <topology evidence="1">Multi-pass membrane protein</topology>
    </subcellularLocation>
</comment>
<evidence type="ECO:0000256" key="5">
    <source>
        <dbReference type="ARBA" id="ARBA00023136"/>
    </source>
</evidence>
<dbReference type="InterPro" id="IPR047199">
    <property type="entry name" value="CorA-like"/>
</dbReference>
<organism evidence="7 8">
    <name type="scientific">Fibrobacter succinogenes</name>
    <name type="common">Bacteroides succinogenes</name>
    <dbReference type="NCBI Taxonomy" id="833"/>
    <lineage>
        <taxon>Bacteria</taxon>
        <taxon>Pseudomonadati</taxon>
        <taxon>Fibrobacterota</taxon>
        <taxon>Fibrobacteria</taxon>
        <taxon>Fibrobacterales</taxon>
        <taxon>Fibrobacteraceae</taxon>
        <taxon>Fibrobacter</taxon>
    </lineage>
</organism>
<feature type="transmembrane region" description="Helical" evidence="6">
    <location>
        <begin position="249"/>
        <end position="266"/>
    </location>
</feature>
<keyword evidence="4 6" id="KW-1133">Transmembrane helix</keyword>
<accession>A0A380S574</accession>
<dbReference type="SUPFAM" id="SSF144083">
    <property type="entry name" value="Magnesium transport protein CorA, transmembrane region"/>
    <property type="match status" value="1"/>
</dbReference>
<dbReference type="SUPFAM" id="SSF143865">
    <property type="entry name" value="CorA soluble domain-like"/>
    <property type="match status" value="1"/>
</dbReference>
<dbReference type="OMA" id="EAVRMEY"/>
<evidence type="ECO:0000256" key="6">
    <source>
        <dbReference type="SAM" id="Phobius"/>
    </source>
</evidence>
<feature type="transmembrane region" description="Helical" evidence="6">
    <location>
        <begin position="286"/>
        <end position="307"/>
    </location>
</feature>
<evidence type="ECO:0000256" key="4">
    <source>
        <dbReference type="ARBA" id="ARBA00022989"/>
    </source>
</evidence>
<protein>
    <submittedName>
        <fullName evidence="7">Magnesium transporter</fullName>
    </submittedName>
</protein>
<dbReference type="InterPro" id="IPR002523">
    <property type="entry name" value="MgTranspt_CorA/ZnTranspt_ZntB"/>
</dbReference>
<dbReference type="GO" id="GO:0016020">
    <property type="term" value="C:membrane"/>
    <property type="evidence" value="ECO:0007669"/>
    <property type="project" value="UniProtKB-SubCell"/>
</dbReference>
<reference evidence="7 8" key="1">
    <citation type="submission" date="2017-08" db="EMBL/GenBank/DDBJ databases">
        <authorList>
            <person name="de Groot N.N."/>
        </authorList>
    </citation>
    <scope>NUCLEOTIDE SEQUENCE [LARGE SCALE GENOMIC DNA]</scope>
    <source>
        <strain evidence="7 8">HM2</strain>
    </source>
</reference>
<dbReference type="EMBL" id="UHJL01000002">
    <property type="protein sequence ID" value="SUQ24123.1"/>
    <property type="molecule type" value="Genomic_DNA"/>
</dbReference>
<dbReference type="CDD" id="cd12827">
    <property type="entry name" value="EcCorA_ZntB-like_u2"/>
    <property type="match status" value="1"/>
</dbReference>
<dbReference type="Proteomes" id="UP000255423">
    <property type="component" value="Unassembled WGS sequence"/>
</dbReference>
<proteinExistence type="inferred from homology"/>
<gene>
    <name evidence="7" type="ORF">SAMN05661053_1516</name>
</gene>
<evidence type="ECO:0000256" key="2">
    <source>
        <dbReference type="ARBA" id="ARBA00009765"/>
    </source>
</evidence>
<evidence type="ECO:0000313" key="8">
    <source>
        <dbReference type="Proteomes" id="UP000255423"/>
    </source>
</evidence>
<keyword evidence="3 6" id="KW-0812">Transmembrane</keyword>
<evidence type="ECO:0000256" key="1">
    <source>
        <dbReference type="ARBA" id="ARBA00004141"/>
    </source>
</evidence>
<dbReference type="Pfam" id="PF01544">
    <property type="entry name" value="CorA"/>
    <property type="match status" value="1"/>
</dbReference>
<name>A0A380S574_FIBSU</name>
<dbReference type="Gene3D" id="3.30.460.20">
    <property type="entry name" value="CorA soluble domain-like"/>
    <property type="match status" value="1"/>
</dbReference>